<dbReference type="PANTHER" id="PTHR22617:SF23">
    <property type="entry name" value="CHEMOTAXIS PROTEIN CHEW"/>
    <property type="match status" value="1"/>
</dbReference>
<dbReference type="Proteomes" id="UP000886005">
    <property type="component" value="Unassembled WGS sequence"/>
</dbReference>
<dbReference type="SMART" id="SM00260">
    <property type="entry name" value="CheW"/>
    <property type="match status" value="1"/>
</dbReference>
<reference evidence="2" key="1">
    <citation type="journal article" date="2020" name="mSystems">
        <title>Genome- and Community-Level Interaction Insights into Carbon Utilization and Element Cycling Functions of Hydrothermarchaeota in Hydrothermal Sediment.</title>
        <authorList>
            <person name="Zhou Z."/>
            <person name="Liu Y."/>
            <person name="Xu W."/>
            <person name="Pan J."/>
            <person name="Luo Z.H."/>
            <person name="Li M."/>
        </authorList>
    </citation>
    <scope>NUCLEOTIDE SEQUENCE [LARGE SCALE GENOMIC DNA]</scope>
    <source>
        <strain evidence="2">HyVt-456</strain>
    </source>
</reference>
<dbReference type="EMBL" id="DRLD01000215">
    <property type="protein sequence ID" value="HED10576.1"/>
    <property type="molecule type" value="Genomic_DNA"/>
</dbReference>
<dbReference type="AlphaFoldDB" id="A0A7V1PV46"/>
<dbReference type="PANTHER" id="PTHR22617">
    <property type="entry name" value="CHEMOTAXIS SENSOR HISTIDINE KINASE-RELATED"/>
    <property type="match status" value="1"/>
</dbReference>
<proteinExistence type="predicted"/>
<dbReference type="InterPro" id="IPR036061">
    <property type="entry name" value="CheW-like_dom_sf"/>
</dbReference>
<dbReference type="GO" id="GO:0005829">
    <property type="term" value="C:cytosol"/>
    <property type="evidence" value="ECO:0007669"/>
    <property type="project" value="TreeGrafter"/>
</dbReference>
<evidence type="ECO:0000259" key="1">
    <source>
        <dbReference type="PROSITE" id="PS50851"/>
    </source>
</evidence>
<dbReference type="InterPro" id="IPR039315">
    <property type="entry name" value="CheW"/>
</dbReference>
<dbReference type="Gene3D" id="2.30.30.40">
    <property type="entry name" value="SH3 Domains"/>
    <property type="match status" value="1"/>
</dbReference>
<name>A0A7V1PV46_CALAY</name>
<organism evidence="2">
    <name type="scientific">Caldithrix abyssi</name>
    <dbReference type="NCBI Taxonomy" id="187145"/>
    <lineage>
        <taxon>Bacteria</taxon>
        <taxon>Pseudomonadati</taxon>
        <taxon>Calditrichota</taxon>
        <taxon>Calditrichia</taxon>
        <taxon>Calditrichales</taxon>
        <taxon>Calditrichaceae</taxon>
        <taxon>Caldithrix</taxon>
    </lineage>
</organism>
<evidence type="ECO:0000313" key="2">
    <source>
        <dbReference type="EMBL" id="HED10576.1"/>
    </source>
</evidence>
<feature type="domain" description="CheW-like" evidence="1">
    <location>
        <begin position="12"/>
        <end position="153"/>
    </location>
</feature>
<dbReference type="GO" id="GO:0007165">
    <property type="term" value="P:signal transduction"/>
    <property type="evidence" value="ECO:0007669"/>
    <property type="project" value="InterPro"/>
</dbReference>
<gene>
    <name evidence="2" type="ORF">ENJ10_07790</name>
</gene>
<accession>A0A7V1PV46</accession>
<comment type="caution">
    <text evidence="2">The sequence shown here is derived from an EMBL/GenBank/DDBJ whole genome shotgun (WGS) entry which is preliminary data.</text>
</comment>
<dbReference type="PROSITE" id="PS50851">
    <property type="entry name" value="CHEW"/>
    <property type="match status" value="1"/>
</dbReference>
<dbReference type="GO" id="GO:0006935">
    <property type="term" value="P:chemotaxis"/>
    <property type="evidence" value="ECO:0007669"/>
    <property type="project" value="InterPro"/>
</dbReference>
<dbReference type="Pfam" id="PF01584">
    <property type="entry name" value="CheW"/>
    <property type="match status" value="1"/>
</dbReference>
<sequence length="159" mass="18469">MDKEKNGTIKTSYRYSILCISNHYFGVEVDNVREVLLTPRYTRLPNVDKKIIGVFNLRGQIHSLVDISSFLNLPPKEIKKTDFVVVLQKNDMSFGVLVDKVHDVINVETNKIEVPTRDMPLNLINFTNGFYDHKSLGRIFLLDLEVIFNSRELSRYSYQ</sequence>
<dbReference type="InterPro" id="IPR002545">
    <property type="entry name" value="CheW-lke_dom"/>
</dbReference>
<dbReference type="SUPFAM" id="SSF50341">
    <property type="entry name" value="CheW-like"/>
    <property type="match status" value="1"/>
</dbReference>
<protein>
    <submittedName>
        <fullName evidence="2">Purine-binding chemotaxis protein CheW</fullName>
    </submittedName>
</protein>
<dbReference type="Gene3D" id="2.40.50.180">
    <property type="entry name" value="CheA-289, Domain 4"/>
    <property type="match status" value="1"/>
</dbReference>